<keyword evidence="2" id="KW-1185">Reference proteome</keyword>
<proteinExistence type="predicted"/>
<gene>
    <name evidence="1" type="ORF">EHS25_005153</name>
</gene>
<evidence type="ECO:0000313" key="1">
    <source>
        <dbReference type="EMBL" id="RSH83909.1"/>
    </source>
</evidence>
<dbReference type="Proteomes" id="UP000279259">
    <property type="component" value="Unassembled WGS sequence"/>
</dbReference>
<dbReference type="EMBL" id="RSCD01000022">
    <property type="protein sequence ID" value="RSH83909.1"/>
    <property type="molecule type" value="Genomic_DNA"/>
</dbReference>
<name>A0A427XYH8_9TREE</name>
<organism evidence="1 2">
    <name type="scientific">Saitozyma podzolica</name>
    <dbReference type="NCBI Taxonomy" id="1890683"/>
    <lineage>
        <taxon>Eukaryota</taxon>
        <taxon>Fungi</taxon>
        <taxon>Dikarya</taxon>
        <taxon>Basidiomycota</taxon>
        <taxon>Agaricomycotina</taxon>
        <taxon>Tremellomycetes</taxon>
        <taxon>Tremellales</taxon>
        <taxon>Trimorphomycetaceae</taxon>
        <taxon>Saitozyma</taxon>
    </lineage>
</organism>
<protein>
    <submittedName>
        <fullName evidence="1">Uncharacterized protein</fullName>
    </submittedName>
</protein>
<accession>A0A427XYH8</accession>
<reference evidence="1 2" key="1">
    <citation type="submission" date="2018-11" db="EMBL/GenBank/DDBJ databases">
        <title>Genome sequence of Saitozyma podzolica DSM 27192.</title>
        <authorList>
            <person name="Aliyu H."/>
            <person name="Gorte O."/>
            <person name="Ochsenreither K."/>
        </authorList>
    </citation>
    <scope>NUCLEOTIDE SEQUENCE [LARGE SCALE GENOMIC DNA]</scope>
    <source>
        <strain evidence="1 2">DSM 27192</strain>
    </source>
</reference>
<evidence type="ECO:0000313" key="2">
    <source>
        <dbReference type="Proteomes" id="UP000279259"/>
    </source>
</evidence>
<sequence length="130" mass="14669">MSNVMSSYDPEYWLNDPHDFDDGARQLWPLRDPELANSDRIAFSVTLGPTAGMTGLYVMMDATTVSYDSEGLRHVQTEENWRRWSEQIEAEESSTVGSTVPPPAPYVDYDSLARQALLREEGHQQTGDGR</sequence>
<dbReference type="AlphaFoldDB" id="A0A427XYH8"/>
<comment type="caution">
    <text evidence="1">The sequence shown here is derived from an EMBL/GenBank/DDBJ whole genome shotgun (WGS) entry which is preliminary data.</text>
</comment>